<feature type="transmembrane region" description="Helical" evidence="5">
    <location>
        <begin position="57"/>
        <end position="86"/>
    </location>
</feature>
<accession>A0A9P6LDH4</accession>
<protein>
    <recommendedName>
        <fullName evidence="5">PRA1 family protein</fullName>
    </recommendedName>
</protein>
<keyword evidence="3 5" id="KW-1133">Transmembrane helix</keyword>
<gene>
    <name evidence="6" type="ORF">BJ322DRAFT_122566</name>
</gene>
<evidence type="ECO:0000256" key="1">
    <source>
        <dbReference type="ARBA" id="ARBA00004141"/>
    </source>
</evidence>
<evidence type="ECO:0000256" key="3">
    <source>
        <dbReference type="ARBA" id="ARBA00022989"/>
    </source>
</evidence>
<feature type="transmembrane region" description="Helical" evidence="5">
    <location>
        <begin position="107"/>
        <end position="124"/>
    </location>
</feature>
<feature type="transmembrane region" description="Helical" evidence="5">
    <location>
        <begin position="130"/>
        <end position="148"/>
    </location>
</feature>
<keyword evidence="7" id="KW-1185">Reference proteome</keyword>
<reference evidence="6" key="1">
    <citation type="journal article" date="2020" name="Nat. Commun.">
        <title>Large-scale genome sequencing of mycorrhizal fungi provides insights into the early evolution of symbiotic traits.</title>
        <authorList>
            <person name="Miyauchi S."/>
            <person name="Kiss E."/>
            <person name="Kuo A."/>
            <person name="Drula E."/>
            <person name="Kohler A."/>
            <person name="Sanchez-Garcia M."/>
            <person name="Morin E."/>
            <person name="Andreopoulos B."/>
            <person name="Barry K.W."/>
            <person name="Bonito G."/>
            <person name="Buee M."/>
            <person name="Carver A."/>
            <person name="Chen C."/>
            <person name="Cichocki N."/>
            <person name="Clum A."/>
            <person name="Culley D."/>
            <person name="Crous P.W."/>
            <person name="Fauchery L."/>
            <person name="Girlanda M."/>
            <person name="Hayes R.D."/>
            <person name="Keri Z."/>
            <person name="LaButti K."/>
            <person name="Lipzen A."/>
            <person name="Lombard V."/>
            <person name="Magnuson J."/>
            <person name="Maillard F."/>
            <person name="Murat C."/>
            <person name="Nolan M."/>
            <person name="Ohm R.A."/>
            <person name="Pangilinan J."/>
            <person name="Pereira M.F."/>
            <person name="Perotto S."/>
            <person name="Peter M."/>
            <person name="Pfister S."/>
            <person name="Riley R."/>
            <person name="Sitrit Y."/>
            <person name="Stielow J.B."/>
            <person name="Szollosi G."/>
            <person name="Zifcakova L."/>
            <person name="Stursova M."/>
            <person name="Spatafora J.W."/>
            <person name="Tedersoo L."/>
            <person name="Vaario L.M."/>
            <person name="Yamada A."/>
            <person name="Yan M."/>
            <person name="Wang P."/>
            <person name="Xu J."/>
            <person name="Bruns T."/>
            <person name="Baldrian P."/>
            <person name="Vilgalys R."/>
            <person name="Dunand C."/>
            <person name="Henrissat B."/>
            <person name="Grigoriev I.V."/>
            <person name="Hibbett D."/>
            <person name="Nagy L.G."/>
            <person name="Martin F.M."/>
        </authorList>
    </citation>
    <scope>NUCLEOTIDE SEQUENCE</scope>
    <source>
        <strain evidence="6">UH-Tt-Lm1</strain>
    </source>
</reference>
<dbReference type="Proteomes" id="UP000736335">
    <property type="component" value="Unassembled WGS sequence"/>
</dbReference>
<dbReference type="GO" id="GO:0005794">
    <property type="term" value="C:Golgi apparatus"/>
    <property type="evidence" value="ECO:0007669"/>
    <property type="project" value="TreeGrafter"/>
</dbReference>
<evidence type="ECO:0000313" key="7">
    <source>
        <dbReference type="Proteomes" id="UP000736335"/>
    </source>
</evidence>
<keyword evidence="2 5" id="KW-0812">Transmembrane</keyword>
<dbReference type="OrthoDB" id="63113at2759"/>
<dbReference type="InterPro" id="IPR004895">
    <property type="entry name" value="Prenylated_rab_accept_PRA1"/>
</dbReference>
<evidence type="ECO:0000256" key="5">
    <source>
        <dbReference type="RuleBase" id="RU363107"/>
    </source>
</evidence>
<sequence length="163" mass="17889">MEAALRAAEVLKSFRTSLNGFRSPIEFFDFNRLSRPADFSTAVSRVSYNTRYFSGNYSLIIGMLAVYSILTNLWLLVALVFLVGGFSLINKFGADPLQFGDRTITQSQLYTGLFVIGIPLLLWASPLGTFFWLVGASSIIILGHASIMEPGVESEYAQVDGGV</sequence>
<dbReference type="AlphaFoldDB" id="A0A9P6LDH4"/>
<comment type="subcellular location">
    <subcellularLocation>
        <location evidence="1 5">Membrane</location>
        <topology evidence="1 5">Multi-pass membrane protein</topology>
    </subcellularLocation>
</comment>
<reference evidence="6" key="2">
    <citation type="submission" date="2020-11" db="EMBL/GenBank/DDBJ databases">
        <authorList>
            <consortium name="DOE Joint Genome Institute"/>
            <person name="Kuo A."/>
            <person name="Miyauchi S."/>
            <person name="Kiss E."/>
            <person name="Drula E."/>
            <person name="Kohler A."/>
            <person name="Sanchez-Garcia M."/>
            <person name="Andreopoulos B."/>
            <person name="Barry K.W."/>
            <person name="Bonito G."/>
            <person name="Buee M."/>
            <person name="Carver A."/>
            <person name="Chen C."/>
            <person name="Cichocki N."/>
            <person name="Clum A."/>
            <person name="Culley D."/>
            <person name="Crous P.W."/>
            <person name="Fauchery L."/>
            <person name="Girlanda M."/>
            <person name="Hayes R."/>
            <person name="Keri Z."/>
            <person name="Labutti K."/>
            <person name="Lipzen A."/>
            <person name="Lombard V."/>
            <person name="Magnuson J."/>
            <person name="Maillard F."/>
            <person name="Morin E."/>
            <person name="Murat C."/>
            <person name="Nolan M."/>
            <person name="Ohm R."/>
            <person name="Pangilinan J."/>
            <person name="Pereira M."/>
            <person name="Perotto S."/>
            <person name="Peter M."/>
            <person name="Riley R."/>
            <person name="Sitrit Y."/>
            <person name="Stielow B."/>
            <person name="Szollosi G."/>
            <person name="Zifcakova L."/>
            <person name="Stursova M."/>
            <person name="Spatafora J.W."/>
            <person name="Tedersoo L."/>
            <person name="Vaario L.-M."/>
            <person name="Yamada A."/>
            <person name="Yan M."/>
            <person name="Wang P."/>
            <person name="Xu J."/>
            <person name="Bruns T."/>
            <person name="Baldrian P."/>
            <person name="Vilgalys R."/>
            <person name="Henrissat B."/>
            <person name="Grigoriev I.V."/>
            <person name="Hibbett D."/>
            <person name="Nagy L.G."/>
            <person name="Martin F.M."/>
        </authorList>
    </citation>
    <scope>NUCLEOTIDE SEQUENCE</scope>
    <source>
        <strain evidence="6">UH-Tt-Lm1</strain>
    </source>
</reference>
<evidence type="ECO:0000256" key="4">
    <source>
        <dbReference type="ARBA" id="ARBA00023136"/>
    </source>
</evidence>
<name>A0A9P6LDH4_9AGAM</name>
<dbReference type="PANTHER" id="PTHR19317">
    <property type="entry name" value="PRENYLATED RAB ACCEPTOR 1-RELATED"/>
    <property type="match status" value="1"/>
</dbReference>
<evidence type="ECO:0000313" key="6">
    <source>
        <dbReference type="EMBL" id="KAF9793367.1"/>
    </source>
</evidence>
<comment type="similarity">
    <text evidence="5">Belongs to the PRA1 family.</text>
</comment>
<keyword evidence="4 5" id="KW-0472">Membrane</keyword>
<comment type="caution">
    <text evidence="6">The sequence shown here is derived from an EMBL/GenBank/DDBJ whole genome shotgun (WGS) entry which is preliminary data.</text>
</comment>
<organism evidence="6 7">
    <name type="scientific">Thelephora terrestris</name>
    <dbReference type="NCBI Taxonomy" id="56493"/>
    <lineage>
        <taxon>Eukaryota</taxon>
        <taxon>Fungi</taxon>
        <taxon>Dikarya</taxon>
        <taxon>Basidiomycota</taxon>
        <taxon>Agaricomycotina</taxon>
        <taxon>Agaricomycetes</taxon>
        <taxon>Thelephorales</taxon>
        <taxon>Thelephoraceae</taxon>
        <taxon>Thelephora</taxon>
    </lineage>
</organism>
<dbReference type="GO" id="GO:0016020">
    <property type="term" value="C:membrane"/>
    <property type="evidence" value="ECO:0007669"/>
    <property type="project" value="UniProtKB-SubCell"/>
</dbReference>
<dbReference type="Pfam" id="PF03208">
    <property type="entry name" value="PRA1"/>
    <property type="match status" value="1"/>
</dbReference>
<dbReference type="PANTHER" id="PTHR19317:SF0">
    <property type="entry name" value="PRENYLATED RAB ACCEPTOR PROTEIN 1"/>
    <property type="match status" value="1"/>
</dbReference>
<evidence type="ECO:0000256" key="2">
    <source>
        <dbReference type="ARBA" id="ARBA00022692"/>
    </source>
</evidence>
<proteinExistence type="inferred from homology"/>
<dbReference type="EMBL" id="WIUZ02000001">
    <property type="protein sequence ID" value="KAF9793367.1"/>
    <property type="molecule type" value="Genomic_DNA"/>
</dbReference>